<dbReference type="EMBL" id="LNYB01000081">
    <property type="protein sequence ID" value="KTC96320.1"/>
    <property type="molecule type" value="Genomic_DNA"/>
</dbReference>
<proteinExistence type="predicted"/>
<keyword evidence="2" id="KW-1185">Reference proteome</keyword>
<dbReference type="AlphaFoldDB" id="A0A0W0TL34"/>
<protein>
    <submittedName>
        <fullName evidence="1">Uncharacterized protein</fullName>
    </submittedName>
</protein>
<evidence type="ECO:0000313" key="2">
    <source>
        <dbReference type="Proteomes" id="UP000054698"/>
    </source>
</evidence>
<gene>
    <name evidence="1" type="ORF">Lfee_2118</name>
</gene>
<evidence type="ECO:0000313" key="1">
    <source>
        <dbReference type="EMBL" id="KTC96320.1"/>
    </source>
</evidence>
<comment type="caution">
    <text evidence="1">The sequence shown here is derived from an EMBL/GenBank/DDBJ whole genome shotgun (WGS) entry which is preliminary data.</text>
</comment>
<name>A0A0W0TL34_9GAMM</name>
<reference evidence="1 2" key="1">
    <citation type="submission" date="2015-11" db="EMBL/GenBank/DDBJ databases">
        <title>Genomic analysis of 38 Legionella species identifies large and diverse effector repertoires.</title>
        <authorList>
            <person name="Burstein D."/>
            <person name="Amaro F."/>
            <person name="Zusman T."/>
            <person name="Lifshitz Z."/>
            <person name="Cohen O."/>
            <person name="Gilbert J.A."/>
            <person name="Pupko T."/>
            <person name="Shuman H.A."/>
            <person name="Segal G."/>
        </authorList>
    </citation>
    <scope>NUCLEOTIDE SEQUENCE [LARGE SCALE GENOMIC DNA]</scope>
    <source>
        <strain evidence="1 2">WO-44C</strain>
    </source>
</reference>
<organism evidence="1 2">
    <name type="scientific">Legionella feeleii</name>
    <dbReference type="NCBI Taxonomy" id="453"/>
    <lineage>
        <taxon>Bacteria</taxon>
        <taxon>Pseudomonadati</taxon>
        <taxon>Pseudomonadota</taxon>
        <taxon>Gammaproteobacteria</taxon>
        <taxon>Legionellales</taxon>
        <taxon>Legionellaceae</taxon>
        <taxon>Legionella</taxon>
    </lineage>
</organism>
<dbReference type="Proteomes" id="UP000054698">
    <property type="component" value="Unassembled WGS sequence"/>
</dbReference>
<accession>A0A0W0TL34</accession>
<dbReference type="RefSeq" id="WP_058446602.1">
    <property type="nucleotide sequence ID" value="NZ_CAAAHT010000001.1"/>
</dbReference>
<sequence>MKKSLTIITITMIFLLVKPVMARQCRLPEQWKKLCPVLQTRVEQPVSKMKLQEAETQQFEKYIQNMHANFLYLPRLQTLMPKTATELLMAIYKRGLAMSEADKMSNYLIGIAKYYKFKNLAAFDNNTSHIIGREWHEIDYSGEHMTWQKQKQKYAPYGIENFKSLKCLQKFFPVESRLPYFNKLYQPTF</sequence>
<dbReference type="PATRIC" id="fig|453.4.peg.2319"/>
<dbReference type="OrthoDB" id="5650032at2"/>